<evidence type="ECO:0000313" key="2">
    <source>
        <dbReference type="Proteomes" id="UP000515489"/>
    </source>
</evidence>
<dbReference type="Proteomes" id="UP000515489">
    <property type="component" value="Chromosome"/>
</dbReference>
<keyword evidence="2" id="KW-1185">Reference proteome</keyword>
<protein>
    <recommendedName>
        <fullName evidence="3">Outer membrane protein transport protein</fullName>
    </recommendedName>
</protein>
<sequence length="514" mass="55706">MKNLKYWLAVAFVGQASYGFAQYEVDALRFSQNQPSGTARTLGIGGANSAVGADLSSLVTNPAGLGLYQRSEFSFTPGLGLGSTESKAFGTTTTDSRNSLHVASLGAAFVNRRPDSDGSEWRNGTFALGLNRINDYNQRFRYRGTPALNQDILQRLADPVNSVADVVAQDNSQSYYSLDGLAYGAFLTDRFTNRQGQDSLGLSTPFTTTGALQQDETVLTTGSQTQFDFGYGASYRDRLYLGGAIGIVSTRYNSTSVITASEATPDASTAFNSLNYRDVLETRGSGINLRVGAIYRVNDAVRVGASIQTPTWMRLSESYSSSLSANFDRPLVVDGQSYSSRTASSDPSEFNYVLTTPFKATGGVAVVIGKYGFLSGDVEYLNYSQARLSNDTNNDLVGGTDYDFSASNDAVRSLYRSAVNVRVGGELRFDIFRVRAGYARYGDAYKQNDFDRTQNYFTGGVGLRQKNFFLDAAAVYGTSKRFYSPYTLSEAGAAPVVSIDDNKYTTTVTAGFLF</sequence>
<evidence type="ECO:0000313" key="1">
    <source>
        <dbReference type="EMBL" id="QNH62129.1"/>
    </source>
</evidence>
<proteinExistence type="predicted"/>
<accession>A0A7G7W6Y6</accession>
<dbReference type="SUPFAM" id="SSF56935">
    <property type="entry name" value="Porins"/>
    <property type="match status" value="1"/>
</dbReference>
<dbReference type="Gene3D" id="2.40.160.60">
    <property type="entry name" value="Outer membrane protein transport protein (OMPP1/FadL/TodX)"/>
    <property type="match status" value="1"/>
</dbReference>
<dbReference type="RefSeq" id="WP_185888046.1">
    <property type="nucleotide sequence ID" value="NZ_CP060202.1"/>
</dbReference>
<reference evidence="1 2" key="1">
    <citation type="submission" date="2020-08" db="EMBL/GenBank/DDBJ databases">
        <title>Hymenobacter sp. S2-20-2 genome sequencing.</title>
        <authorList>
            <person name="Jin L."/>
        </authorList>
    </citation>
    <scope>NUCLEOTIDE SEQUENCE [LARGE SCALE GENOMIC DNA]</scope>
    <source>
        <strain evidence="1 2">S2-20-2</strain>
    </source>
</reference>
<organism evidence="1 2">
    <name type="scientific">Hymenobacter sediminicola</name>
    <dbReference type="NCBI Taxonomy" id="2761579"/>
    <lineage>
        <taxon>Bacteria</taxon>
        <taxon>Pseudomonadati</taxon>
        <taxon>Bacteroidota</taxon>
        <taxon>Cytophagia</taxon>
        <taxon>Cytophagales</taxon>
        <taxon>Hymenobacteraceae</taxon>
        <taxon>Hymenobacter</taxon>
    </lineage>
</organism>
<dbReference type="AlphaFoldDB" id="A0A7G7W6Y6"/>
<dbReference type="EMBL" id="CP060202">
    <property type="protein sequence ID" value="QNH62129.1"/>
    <property type="molecule type" value="Genomic_DNA"/>
</dbReference>
<name>A0A7G7W6Y6_9BACT</name>
<evidence type="ECO:0008006" key="3">
    <source>
        <dbReference type="Google" id="ProtNLM"/>
    </source>
</evidence>
<dbReference type="KEGG" id="hsk:H4317_18595"/>
<gene>
    <name evidence="1" type="ORF">H4317_18595</name>
</gene>